<feature type="transmembrane region" description="Helical" evidence="1">
    <location>
        <begin position="124"/>
        <end position="145"/>
    </location>
</feature>
<evidence type="ECO:0000313" key="3">
    <source>
        <dbReference type="Proteomes" id="UP000824002"/>
    </source>
</evidence>
<dbReference type="Pfam" id="PF11193">
    <property type="entry name" value="DUF2812"/>
    <property type="match status" value="1"/>
</dbReference>
<proteinExistence type="predicted"/>
<dbReference type="EMBL" id="DVJP01000047">
    <property type="protein sequence ID" value="HIS76571.1"/>
    <property type="molecule type" value="Genomic_DNA"/>
</dbReference>
<organism evidence="2 3">
    <name type="scientific">Candidatus Merdivicinus excrementipullorum</name>
    <dbReference type="NCBI Taxonomy" id="2840867"/>
    <lineage>
        <taxon>Bacteria</taxon>
        <taxon>Bacillati</taxon>
        <taxon>Bacillota</taxon>
        <taxon>Clostridia</taxon>
        <taxon>Eubacteriales</taxon>
        <taxon>Oscillospiraceae</taxon>
        <taxon>Oscillospiraceae incertae sedis</taxon>
        <taxon>Candidatus Merdivicinus</taxon>
    </lineage>
</organism>
<accession>A0A9D1FMJ7</accession>
<reference evidence="2" key="1">
    <citation type="submission" date="2020-10" db="EMBL/GenBank/DDBJ databases">
        <authorList>
            <person name="Gilroy R."/>
        </authorList>
    </citation>
    <scope>NUCLEOTIDE SEQUENCE</scope>
    <source>
        <strain evidence="2">CHK199-13235</strain>
    </source>
</reference>
<keyword evidence="1" id="KW-0472">Membrane</keyword>
<evidence type="ECO:0000256" key="1">
    <source>
        <dbReference type="SAM" id="Phobius"/>
    </source>
</evidence>
<feature type="transmembrane region" description="Helical" evidence="1">
    <location>
        <begin position="157"/>
        <end position="181"/>
    </location>
</feature>
<gene>
    <name evidence="2" type="ORF">IAB51_07135</name>
</gene>
<sequence length="428" mass="48062">MARYCIENFGLYQYHLAEKRLESMAKKGWMLQKPGSFFWKYRSCGPENARFSMIYSPEAAGNHPNPAGELEKLQDYAREMGWEYAGQWRKMQIFYTSSPDAPSLQEDEKIRQDTFAYSLKESRLAVAILPALWLLVLAGWIVSILDDPVWMLSRPGVPGFLLEISLLVICWAMQAADYLIYSRKVLKNGENGVLPWKILPRIIPALVLVCTAILFTLVGLLAFPGMAWWGSAGIVLGAAAAFSGLTFLCQSLLQKLGVRSQRWYTAVHVCCLVALLLSIGGAAKEYRENYRPPETPLPLTAADLTGEGIEPEYTSHQTGASAVLQMERVYQRMPGDEGLPILWYQRLSTPFDFLRRYLAEESVQDGGEFLQMESAPSPAEAAYQLWINGEARQEYLFVRGNQAVQVRFGFPADQSQLETAAQKLLADS</sequence>
<feature type="transmembrane region" description="Helical" evidence="1">
    <location>
        <begin position="202"/>
        <end position="223"/>
    </location>
</feature>
<protein>
    <submittedName>
        <fullName evidence="2">DUF2812 domain-containing protein</fullName>
    </submittedName>
</protein>
<dbReference type="Proteomes" id="UP000824002">
    <property type="component" value="Unassembled WGS sequence"/>
</dbReference>
<name>A0A9D1FMJ7_9FIRM</name>
<feature type="transmembrane region" description="Helical" evidence="1">
    <location>
        <begin position="229"/>
        <end position="253"/>
    </location>
</feature>
<dbReference type="InterPro" id="IPR021359">
    <property type="entry name" value="DUF2812"/>
</dbReference>
<comment type="caution">
    <text evidence="2">The sequence shown here is derived from an EMBL/GenBank/DDBJ whole genome shotgun (WGS) entry which is preliminary data.</text>
</comment>
<keyword evidence="1" id="KW-1133">Transmembrane helix</keyword>
<evidence type="ECO:0000313" key="2">
    <source>
        <dbReference type="EMBL" id="HIS76571.1"/>
    </source>
</evidence>
<keyword evidence="1" id="KW-0812">Transmembrane</keyword>
<feature type="transmembrane region" description="Helical" evidence="1">
    <location>
        <begin position="265"/>
        <end position="283"/>
    </location>
</feature>
<dbReference type="AlphaFoldDB" id="A0A9D1FMJ7"/>
<reference evidence="2" key="2">
    <citation type="journal article" date="2021" name="PeerJ">
        <title>Extensive microbial diversity within the chicken gut microbiome revealed by metagenomics and culture.</title>
        <authorList>
            <person name="Gilroy R."/>
            <person name="Ravi A."/>
            <person name="Getino M."/>
            <person name="Pursley I."/>
            <person name="Horton D.L."/>
            <person name="Alikhan N.F."/>
            <person name="Baker D."/>
            <person name="Gharbi K."/>
            <person name="Hall N."/>
            <person name="Watson M."/>
            <person name="Adriaenssens E.M."/>
            <person name="Foster-Nyarko E."/>
            <person name="Jarju S."/>
            <person name="Secka A."/>
            <person name="Antonio M."/>
            <person name="Oren A."/>
            <person name="Chaudhuri R.R."/>
            <person name="La Ragione R."/>
            <person name="Hildebrand F."/>
            <person name="Pallen M.J."/>
        </authorList>
    </citation>
    <scope>NUCLEOTIDE SEQUENCE</scope>
    <source>
        <strain evidence="2">CHK199-13235</strain>
    </source>
</reference>